<dbReference type="RefSeq" id="WP_041044837.1">
    <property type="nucleotide sequence ID" value="NZ_JXAK01000001.1"/>
</dbReference>
<dbReference type="Gene3D" id="3.30.450.20">
    <property type="entry name" value="PAS domain"/>
    <property type="match status" value="1"/>
</dbReference>
<evidence type="ECO:0000256" key="1">
    <source>
        <dbReference type="SAM" id="Phobius"/>
    </source>
</evidence>
<organism evidence="2 3">
    <name type="scientific">Gordoniibacillus kamchatkensis</name>
    <dbReference type="NCBI Taxonomy" id="1590651"/>
    <lineage>
        <taxon>Bacteria</taxon>
        <taxon>Bacillati</taxon>
        <taxon>Bacillota</taxon>
        <taxon>Bacilli</taxon>
        <taxon>Bacillales</taxon>
        <taxon>Paenibacillaceae</taxon>
        <taxon>Gordoniibacillus</taxon>
    </lineage>
</organism>
<keyword evidence="1" id="KW-0472">Membrane</keyword>
<name>A0ABR5APR3_9BACL</name>
<keyword evidence="3" id="KW-1185">Reference proteome</keyword>
<accession>A0ABR5APR3</accession>
<dbReference type="Proteomes" id="UP000031967">
    <property type="component" value="Unassembled WGS sequence"/>
</dbReference>
<reference evidence="2 3" key="1">
    <citation type="submission" date="2014-12" db="EMBL/GenBank/DDBJ databases">
        <title>Draft genome sequence of Paenibacillus kamchatkensis strain B-2647.</title>
        <authorList>
            <person name="Karlyshev A.V."/>
            <person name="Kudryashova E.B."/>
        </authorList>
    </citation>
    <scope>NUCLEOTIDE SEQUENCE [LARGE SCALE GENOMIC DNA]</scope>
    <source>
        <strain evidence="2 3">VKM B-2647</strain>
    </source>
</reference>
<protein>
    <recommendedName>
        <fullName evidence="4">Transcriptional regulator</fullName>
    </recommendedName>
</protein>
<feature type="transmembrane region" description="Helical" evidence="1">
    <location>
        <begin position="20"/>
        <end position="41"/>
    </location>
</feature>
<sequence>MLLWIQSAWKKQTFYMRSLVLVLVITCVPVSLLGISLYYFGSGRIASEFTKAHQIELKQSVQRVDDYLSHLELFVAQLAFNPGFDESLNQLDFAQQFNRTNDLLKSLMLMRESNPLIENVFLYLKDSNKLISYDSGVRTIETDEDKRIFSSLLDRNQTIYYLPELKQIHMKDKEYHTVVIKLPNRPYQQSFGAFLLYLNPEVLNRLLQKLIPGTGTSFLLDEKGDYVTSPVSYEGNPNLELAGSLRQRVMNQDVQNDTFIYKWKGEAYSVSYEKLNRLGTTWTFLSATPLSQVLSPVSAMSKFILSVSTAGLAIALLLSWFASKKIYDPIRRLKEKFLRMQETAPAERDDIAFIERQWIRQLQESEMMNKRLNESIPSLRDGFLNQIVQGNHNSLSEHQIVDKLRQLNWDIGGKLYAILVVHLYGVSNSGKFSENDEQLLSFATTNIMKDVCAPLFPMFHTVLLDDLTIGVLVISDDRPRDELKEKLKTLGNQLMTTLSHVLQTRVTVTVSRITGSILDAPLLLEQSQHALRYRNVLERNQILDLDNLAPIHTEEPSSYPLELEREIVVALSLGMKDETIRLIRQFLSVLTERSATEMAVHQGMTKLLSSLLDTISARAQSEPCIRASICLRNSSASANRKRCRSGWKTSSFIRFCRKCPAPPMRKPCKRSMRYWPHCHRIS</sequence>
<keyword evidence="1" id="KW-1133">Transmembrane helix</keyword>
<gene>
    <name evidence="2" type="ORF">SD70_01135</name>
</gene>
<evidence type="ECO:0000313" key="2">
    <source>
        <dbReference type="EMBL" id="KIL42520.1"/>
    </source>
</evidence>
<dbReference type="EMBL" id="JXAK01000001">
    <property type="protein sequence ID" value="KIL42520.1"/>
    <property type="molecule type" value="Genomic_DNA"/>
</dbReference>
<evidence type="ECO:0000313" key="3">
    <source>
        <dbReference type="Proteomes" id="UP000031967"/>
    </source>
</evidence>
<keyword evidence="1" id="KW-0812">Transmembrane</keyword>
<proteinExistence type="predicted"/>
<comment type="caution">
    <text evidence="2">The sequence shown here is derived from an EMBL/GenBank/DDBJ whole genome shotgun (WGS) entry which is preliminary data.</text>
</comment>
<evidence type="ECO:0008006" key="4">
    <source>
        <dbReference type="Google" id="ProtNLM"/>
    </source>
</evidence>